<comment type="function">
    <text evidence="3">The coatomer is a cytosolic protein complex that binds to dilysine motifs and reversibly associates with Golgi non-clathrin-coated vesicles, which further mediate biosynthetic protein transport from the ER, via the Golgi up to the trans Golgi network. Coatomer complex is required for budding from Golgi membranes, and is essential for the retrograde Golgi-to-ER transport of dilysine-tagged proteins.</text>
</comment>
<dbReference type="PANTHER" id="PTHR19876">
    <property type="entry name" value="COATOMER"/>
    <property type="match status" value="1"/>
</dbReference>
<dbReference type="STRING" id="329046.A0A1Y2B2F0"/>
<organism evidence="6 7">
    <name type="scientific">Rhizoclosmatium globosum</name>
    <dbReference type="NCBI Taxonomy" id="329046"/>
    <lineage>
        <taxon>Eukaryota</taxon>
        <taxon>Fungi</taxon>
        <taxon>Fungi incertae sedis</taxon>
        <taxon>Chytridiomycota</taxon>
        <taxon>Chytridiomycota incertae sedis</taxon>
        <taxon>Chytridiomycetes</taxon>
        <taxon>Chytridiales</taxon>
        <taxon>Chytriomycetaceae</taxon>
        <taxon>Rhizoclosmatium</taxon>
    </lineage>
</organism>
<sequence length="308" mass="34669">MSLQFLNRSNRVKALDFHPEEPWIIVALHTGTVSIWNYESQTLVKSYNVSNTPTRAVKFITKKSWFIVGCDDKHIHVYNYQTDELVTKFLAHQDYIRCIVVHPTLPIVLSCADDRTIKSWDWSQLDNESQWKNLKVYEGHSHYIMQIAINPENVNVFASASLDGTVKVWTLESSVAQYTLKGHRNGVNTVEFSSNGMHLASGSDDRTIKVWDYETKTCIQTLKGHSNNVTAVAFQSGLARILSGSEDGTVCSWDSNTGKLQSTVKYGLGRVWAINTLKGSDDRAFGFDEGTVVVRGLEQNEENTASRL</sequence>
<dbReference type="PRINTS" id="PR00320">
    <property type="entry name" value="GPROTEINBRPT"/>
</dbReference>
<keyword evidence="2" id="KW-0677">Repeat</keyword>
<reference evidence="6 7" key="1">
    <citation type="submission" date="2016-07" db="EMBL/GenBank/DDBJ databases">
        <title>Pervasive Adenine N6-methylation of Active Genes in Fungi.</title>
        <authorList>
            <consortium name="DOE Joint Genome Institute"/>
            <person name="Mondo S.J."/>
            <person name="Dannebaum R.O."/>
            <person name="Kuo R.C."/>
            <person name="Labutti K."/>
            <person name="Haridas S."/>
            <person name="Kuo A."/>
            <person name="Salamov A."/>
            <person name="Ahrendt S.R."/>
            <person name="Lipzen A."/>
            <person name="Sullivan W."/>
            <person name="Andreopoulos W.B."/>
            <person name="Clum A."/>
            <person name="Lindquist E."/>
            <person name="Daum C."/>
            <person name="Ramamoorthy G.K."/>
            <person name="Gryganskyi A."/>
            <person name="Culley D."/>
            <person name="Magnuson J.K."/>
            <person name="James T.Y."/>
            <person name="O'Malley M.A."/>
            <person name="Stajich J.E."/>
            <person name="Spatafora J.W."/>
            <person name="Visel A."/>
            <person name="Grigoriev I.V."/>
        </authorList>
    </citation>
    <scope>NUCLEOTIDE SEQUENCE [LARGE SCALE GENOMIC DNA]</scope>
    <source>
        <strain evidence="6 7">JEL800</strain>
    </source>
</reference>
<accession>A0A1Y2B2F0</accession>
<comment type="caution">
    <text evidence="6">The sequence shown here is derived from an EMBL/GenBank/DDBJ whole genome shotgun (WGS) entry which is preliminary data.</text>
</comment>
<dbReference type="InterPro" id="IPR015943">
    <property type="entry name" value="WD40/YVTN_repeat-like_dom_sf"/>
</dbReference>
<dbReference type="InterPro" id="IPR050844">
    <property type="entry name" value="Coatomer_complex_subunit"/>
</dbReference>
<feature type="repeat" description="WD" evidence="5">
    <location>
        <begin position="180"/>
        <end position="221"/>
    </location>
</feature>
<dbReference type="SMART" id="SM00320">
    <property type="entry name" value="WD40"/>
    <property type="match status" value="6"/>
</dbReference>
<dbReference type="GO" id="GO:0030126">
    <property type="term" value="C:COPI vesicle coat"/>
    <property type="evidence" value="ECO:0007669"/>
    <property type="project" value="TreeGrafter"/>
</dbReference>
<feature type="repeat" description="WD" evidence="5">
    <location>
        <begin position="222"/>
        <end position="263"/>
    </location>
</feature>
<dbReference type="InterPro" id="IPR001680">
    <property type="entry name" value="WD40_rpt"/>
</dbReference>
<keyword evidence="1 5" id="KW-0853">WD repeat</keyword>
<dbReference type="GO" id="GO:0006886">
    <property type="term" value="P:intracellular protein transport"/>
    <property type="evidence" value="ECO:0007669"/>
    <property type="project" value="TreeGrafter"/>
</dbReference>
<feature type="repeat" description="WD" evidence="5">
    <location>
        <begin position="5"/>
        <end position="46"/>
    </location>
</feature>
<dbReference type="GO" id="GO:0006888">
    <property type="term" value="P:endoplasmic reticulum to Golgi vesicle-mediated transport"/>
    <property type="evidence" value="ECO:0007669"/>
    <property type="project" value="TreeGrafter"/>
</dbReference>
<proteinExistence type="predicted"/>
<dbReference type="PROSITE" id="PS00678">
    <property type="entry name" value="WD_REPEATS_1"/>
    <property type="match status" value="1"/>
</dbReference>
<dbReference type="CDD" id="cd00200">
    <property type="entry name" value="WD40"/>
    <property type="match status" value="1"/>
</dbReference>
<evidence type="ECO:0000313" key="6">
    <source>
        <dbReference type="EMBL" id="ORY28914.1"/>
    </source>
</evidence>
<dbReference type="InterPro" id="IPR036322">
    <property type="entry name" value="WD40_repeat_dom_sf"/>
</dbReference>
<dbReference type="PANTHER" id="PTHR19876:SF2">
    <property type="entry name" value="COATOMER SUBUNIT BETA"/>
    <property type="match status" value="1"/>
</dbReference>
<dbReference type="Gene3D" id="2.130.10.10">
    <property type="entry name" value="YVTN repeat-like/Quinoprotein amine dehydrogenase"/>
    <property type="match status" value="1"/>
</dbReference>
<evidence type="ECO:0000256" key="1">
    <source>
        <dbReference type="ARBA" id="ARBA00022574"/>
    </source>
</evidence>
<dbReference type="PROSITE" id="PS50082">
    <property type="entry name" value="WD_REPEATS_2"/>
    <property type="match status" value="5"/>
</dbReference>
<name>A0A1Y2B2F0_9FUNG</name>
<feature type="repeat" description="WD" evidence="5">
    <location>
        <begin position="137"/>
        <end position="179"/>
    </location>
</feature>
<dbReference type="GO" id="GO:0006891">
    <property type="term" value="P:intra-Golgi vesicle-mediated transport"/>
    <property type="evidence" value="ECO:0007669"/>
    <property type="project" value="TreeGrafter"/>
</dbReference>
<dbReference type="OrthoDB" id="10261470at2759"/>
<keyword evidence="7" id="KW-1185">Reference proteome</keyword>
<evidence type="ECO:0000256" key="5">
    <source>
        <dbReference type="PROSITE-ProRule" id="PRU00221"/>
    </source>
</evidence>
<gene>
    <name evidence="6" type="ORF">BCR33DRAFT_685898</name>
</gene>
<dbReference type="InterPro" id="IPR020472">
    <property type="entry name" value="WD40_PAC1"/>
</dbReference>
<dbReference type="EMBL" id="MCGO01000091">
    <property type="protein sequence ID" value="ORY28914.1"/>
    <property type="molecule type" value="Genomic_DNA"/>
</dbReference>
<dbReference type="Proteomes" id="UP000193642">
    <property type="component" value="Unassembled WGS sequence"/>
</dbReference>
<dbReference type="AlphaFoldDB" id="A0A1Y2B2F0"/>
<dbReference type="FunFam" id="2.130.10.10:FF:000016">
    <property type="entry name" value="Coatomer alpha subunit, putative"/>
    <property type="match status" value="1"/>
</dbReference>
<evidence type="ECO:0000256" key="2">
    <source>
        <dbReference type="ARBA" id="ARBA00022737"/>
    </source>
</evidence>
<feature type="repeat" description="WD" evidence="5">
    <location>
        <begin position="89"/>
        <end position="121"/>
    </location>
</feature>
<evidence type="ECO:0000313" key="7">
    <source>
        <dbReference type="Proteomes" id="UP000193642"/>
    </source>
</evidence>
<evidence type="ECO:0000256" key="4">
    <source>
        <dbReference type="ARBA" id="ARBA00032920"/>
    </source>
</evidence>
<protein>
    <recommendedName>
        <fullName evidence="4">Beta'-coat protein</fullName>
    </recommendedName>
</protein>
<dbReference type="GO" id="GO:0006890">
    <property type="term" value="P:retrograde vesicle-mediated transport, Golgi to endoplasmic reticulum"/>
    <property type="evidence" value="ECO:0007669"/>
    <property type="project" value="TreeGrafter"/>
</dbReference>
<dbReference type="SUPFAM" id="SSF50978">
    <property type="entry name" value="WD40 repeat-like"/>
    <property type="match status" value="1"/>
</dbReference>
<dbReference type="InterPro" id="IPR019775">
    <property type="entry name" value="WD40_repeat_CS"/>
</dbReference>
<evidence type="ECO:0000256" key="3">
    <source>
        <dbReference type="ARBA" id="ARBA00025536"/>
    </source>
</evidence>
<dbReference type="PROSITE" id="PS50294">
    <property type="entry name" value="WD_REPEATS_REGION"/>
    <property type="match status" value="4"/>
</dbReference>
<dbReference type="Pfam" id="PF00400">
    <property type="entry name" value="WD40"/>
    <property type="match status" value="5"/>
</dbReference>